<dbReference type="GO" id="GO:0005524">
    <property type="term" value="F:ATP binding"/>
    <property type="evidence" value="ECO:0007669"/>
    <property type="project" value="UniProtKB-KW"/>
</dbReference>
<name>A0A8S0WKN0_CYCAE</name>
<dbReference type="CDD" id="cd18787">
    <property type="entry name" value="SF2_C_DEAD"/>
    <property type="match status" value="1"/>
</dbReference>
<dbReference type="InterPro" id="IPR014001">
    <property type="entry name" value="Helicase_ATP-bd"/>
</dbReference>
<evidence type="ECO:0008006" key="17">
    <source>
        <dbReference type="Google" id="ProtNLM"/>
    </source>
</evidence>
<keyword evidence="4 10" id="KW-0378">Hydrolase</keyword>
<feature type="compositionally biased region" description="Basic residues" evidence="11">
    <location>
        <begin position="414"/>
        <end position="428"/>
    </location>
</feature>
<evidence type="ECO:0000256" key="4">
    <source>
        <dbReference type="ARBA" id="ARBA00022801"/>
    </source>
</evidence>
<dbReference type="InterPro" id="IPR050079">
    <property type="entry name" value="DEAD_box_RNA_helicase"/>
</dbReference>
<dbReference type="Pfam" id="PF00270">
    <property type="entry name" value="DEAD"/>
    <property type="match status" value="1"/>
</dbReference>
<dbReference type="Pfam" id="PF00271">
    <property type="entry name" value="Helicase_C"/>
    <property type="match status" value="1"/>
</dbReference>
<evidence type="ECO:0000256" key="7">
    <source>
        <dbReference type="ARBA" id="ARBA00022884"/>
    </source>
</evidence>
<dbReference type="PANTHER" id="PTHR47959:SF24">
    <property type="entry name" value="ATP-DEPENDENT RNA HELICASE"/>
    <property type="match status" value="1"/>
</dbReference>
<feature type="compositionally biased region" description="Basic and acidic residues" evidence="11">
    <location>
        <begin position="55"/>
        <end position="78"/>
    </location>
</feature>
<dbReference type="GO" id="GO:0016787">
    <property type="term" value="F:hydrolase activity"/>
    <property type="evidence" value="ECO:0007669"/>
    <property type="project" value="UniProtKB-KW"/>
</dbReference>
<sequence length="618" mass="68765">MYGEAENLYIRFIAWSEGINEKSALNLHHLPSDDLNLPSIMAPVSKLGKLTVDDLLRHQEEPMRKKRRLAEPEEERSLDSNSGPDSGASDRDTDKPVTGDRLDTDDDDDVEEEDEDELSSSIKDGSLDVEDRFAFKSRASQPSKRDTTQCSQIPSSFTSLGISPPLQAALKSMSIKLPTEVQAACIPPLLAGRDCIGNAKTGSGKTIAFALPILQKLSVDPYGIFALVLTPTRELAFQISEQFAVLGAALNIRTAVVVGGMDMMAQALELGNRPHVVIATPGRIVDHLRSTSGEWDFSRVKFLVLDEADRLLTPTFSQELGYLFNALPRDRQTCLFTATLTPSIETLAEAPPRPGKQMPFIRRMKETVETVSTLKQHFILVPSHVREPYLYHLLCNPPESTVHLRRAPPEPVKARKKSKSNPKTKKAKTDHAEDEPEQPPPTIIFCAKPRTAAYLTALLKTLSIRSTALHSRLTQRERLSSLSLFRAYVVPVLISTDVGARGLDIEDVAMVINWDLPNEPEEYTHRVGRTARAGKGGVAVSFVTEKDEERVLKIEDRIKTKLEEMSLPEDKVLEKLNAVSTAKRLANMELHDSNFGRREEIHKIKNAKRRRPEEVAGV</sequence>
<keyword evidence="7" id="KW-0694">RNA-binding</keyword>
<evidence type="ECO:0000313" key="16">
    <source>
        <dbReference type="Proteomes" id="UP000467700"/>
    </source>
</evidence>
<evidence type="ECO:0000256" key="8">
    <source>
        <dbReference type="ARBA" id="ARBA00023242"/>
    </source>
</evidence>
<gene>
    <name evidence="15" type="ORF">AAE3_LOCUS1875</name>
</gene>
<dbReference type="PROSITE" id="PS51192">
    <property type="entry name" value="HELICASE_ATP_BIND_1"/>
    <property type="match status" value="1"/>
</dbReference>
<feature type="domain" description="Helicase C-terminal" evidence="13">
    <location>
        <begin position="423"/>
        <end position="573"/>
    </location>
</feature>
<feature type="compositionally biased region" description="Polar residues" evidence="11">
    <location>
        <begin position="138"/>
        <end position="156"/>
    </location>
</feature>
<evidence type="ECO:0000256" key="11">
    <source>
        <dbReference type="SAM" id="MobiDB-lite"/>
    </source>
</evidence>
<dbReference type="Proteomes" id="UP000467700">
    <property type="component" value="Unassembled WGS sequence"/>
</dbReference>
<dbReference type="SUPFAM" id="SSF52540">
    <property type="entry name" value="P-loop containing nucleoside triphosphate hydrolases"/>
    <property type="match status" value="2"/>
</dbReference>
<evidence type="ECO:0000259" key="12">
    <source>
        <dbReference type="PROSITE" id="PS51192"/>
    </source>
</evidence>
<evidence type="ECO:0000259" key="14">
    <source>
        <dbReference type="PROSITE" id="PS51195"/>
    </source>
</evidence>
<dbReference type="SMART" id="SM00490">
    <property type="entry name" value="HELICc"/>
    <property type="match status" value="1"/>
</dbReference>
<feature type="domain" description="DEAD-box RNA helicase Q" evidence="14">
    <location>
        <begin position="155"/>
        <end position="183"/>
    </location>
</feature>
<feature type="compositionally biased region" description="Acidic residues" evidence="11">
    <location>
        <begin position="103"/>
        <end position="118"/>
    </location>
</feature>
<dbReference type="EMBL" id="CACVBS010000028">
    <property type="protein sequence ID" value="CAA7259712.1"/>
    <property type="molecule type" value="Genomic_DNA"/>
</dbReference>
<evidence type="ECO:0000256" key="9">
    <source>
        <dbReference type="PROSITE-ProRule" id="PRU00552"/>
    </source>
</evidence>
<feature type="region of interest" description="Disordered" evidence="11">
    <location>
        <begin position="402"/>
        <end position="443"/>
    </location>
</feature>
<keyword evidence="3 10" id="KW-0547">Nucleotide-binding</keyword>
<comment type="subcellular location">
    <subcellularLocation>
        <location evidence="1">Nucleus</location>
    </subcellularLocation>
</comment>
<evidence type="ECO:0000256" key="6">
    <source>
        <dbReference type="ARBA" id="ARBA00022840"/>
    </source>
</evidence>
<feature type="short sequence motif" description="Q motif" evidence="9">
    <location>
        <begin position="155"/>
        <end position="183"/>
    </location>
</feature>
<dbReference type="GO" id="GO:0042254">
    <property type="term" value="P:ribosome biogenesis"/>
    <property type="evidence" value="ECO:0007669"/>
    <property type="project" value="UniProtKB-KW"/>
</dbReference>
<dbReference type="AlphaFoldDB" id="A0A8S0WKN0"/>
<dbReference type="GO" id="GO:0003724">
    <property type="term" value="F:RNA helicase activity"/>
    <property type="evidence" value="ECO:0007669"/>
    <property type="project" value="InterPro"/>
</dbReference>
<keyword evidence="6 10" id="KW-0067">ATP-binding</keyword>
<evidence type="ECO:0000313" key="15">
    <source>
        <dbReference type="EMBL" id="CAA7259712.1"/>
    </source>
</evidence>
<keyword evidence="5 10" id="KW-0347">Helicase</keyword>
<evidence type="ECO:0000256" key="10">
    <source>
        <dbReference type="RuleBase" id="RU000492"/>
    </source>
</evidence>
<dbReference type="InterPro" id="IPR027417">
    <property type="entry name" value="P-loop_NTPase"/>
</dbReference>
<accession>A0A8S0WKN0</accession>
<dbReference type="InterPro" id="IPR000629">
    <property type="entry name" value="RNA-helicase_DEAD-box_CS"/>
</dbReference>
<evidence type="ECO:0000256" key="5">
    <source>
        <dbReference type="ARBA" id="ARBA00022806"/>
    </source>
</evidence>
<evidence type="ECO:0000256" key="2">
    <source>
        <dbReference type="ARBA" id="ARBA00022517"/>
    </source>
</evidence>
<dbReference type="InterPro" id="IPR014014">
    <property type="entry name" value="RNA_helicase_DEAD_Q_motif"/>
</dbReference>
<dbReference type="Gene3D" id="3.40.50.300">
    <property type="entry name" value="P-loop containing nucleotide triphosphate hydrolases"/>
    <property type="match status" value="2"/>
</dbReference>
<protein>
    <recommendedName>
        <fullName evidence="17">RNA helicase</fullName>
    </recommendedName>
</protein>
<feature type="region of interest" description="Disordered" evidence="11">
    <location>
        <begin position="55"/>
        <end position="123"/>
    </location>
</feature>
<dbReference type="OrthoDB" id="10261904at2759"/>
<keyword evidence="2" id="KW-0690">Ribosome biogenesis</keyword>
<dbReference type="InterPro" id="IPR011545">
    <property type="entry name" value="DEAD/DEAH_box_helicase_dom"/>
</dbReference>
<dbReference type="PROSITE" id="PS51194">
    <property type="entry name" value="HELICASE_CTER"/>
    <property type="match status" value="1"/>
</dbReference>
<dbReference type="GO" id="GO:0005634">
    <property type="term" value="C:nucleus"/>
    <property type="evidence" value="ECO:0007669"/>
    <property type="project" value="UniProtKB-SubCell"/>
</dbReference>
<dbReference type="GO" id="GO:0003723">
    <property type="term" value="F:RNA binding"/>
    <property type="evidence" value="ECO:0007669"/>
    <property type="project" value="UniProtKB-KW"/>
</dbReference>
<feature type="domain" description="Helicase ATP-binding" evidence="12">
    <location>
        <begin position="186"/>
        <end position="358"/>
    </location>
</feature>
<proteinExistence type="inferred from homology"/>
<keyword evidence="8" id="KW-0539">Nucleus</keyword>
<dbReference type="PANTHER" id="PTHR47959">
    <property type="entry name" value="ATP-DEPENDENT RNA HELICASE RHLE-RELATED"/>
    <property type="match status" value="1"/>
</dbReference>
<keyword evidence="16" id="KW-1185">Reference proteome</keyword>
<dbReference type="InterPro" id="IPR001650">
    <property type="entry name" value="Helicase_C-like"/>
</dbReference>
<reference evidence="15 16" key="1">
    <citation type="submission" date="2020-01" db="EMBL/GenBank/DDBJ databases">
        <authorList>
            <person name="Gupta K D."/>
        </authorList>
    </citation>
    <scope>NUCLEOTIDE SEQUENCE [LARGE SCALE GENOMIC DNA]</scope>
</reference>
<dbReference type="SMART" id="SM00487">
    <property type="entry name" value="DEXDc"/>
    <property type="match status" value="1"/>
</dbReference>
<evidence type="ECO:0000256" key="1">
    <source>
        <dbReference type="ARBA" id="ARBA00004123"/>
    </source>
</evidence>
<evidence type="ECO:0000256" key="3">
    <source>
        <dbReference type="ARBA" id="ARBA00022741"/>
    </source>
</evidence>
<feature type="compositionally biased region" description="Basic and acidic residues" evidence="11">
    <location>
        <begin position="88"/>
        <end position="102"/>
    </location>
</feature>
<dbReference type="CDD" id="cd17955">
    <property type="entry name" value="DEADc_DDX49"/>
    <property type="match status" value="1"/>
</dbReference>
<comment type="similarity">
    <text evidence="10">Belongs to the DEAD box helicase family.</text>
</comment>
<dbReference type="PROSITE" id="PS00039">
    <property type="entry name" value="DEAD_ATP_HELICASE"/>
    <property type="match status" value="1"/>
</dbReference>
<organism evidence="15 16">
    <name type="scientific">Cyclocybe aegerita</name>
    <name type="common">Black poplar mushroom</name>
    <name type="synonym">Agrocybe aegerita</name>
    <dbReference type="NCBI Taxonomy" id="1973307"/>
    <lineage>
        <taxon>Eukaryota</taxon>
        <taxon>Fungi</taxon>
        <taxon>Dikarya</taxon>
        <taxon>Basidiomycota</taxon>
        <taxon>Agaricomycotina</taxon>
        <taxon>Agaricomycetes</taxon>
        <taxon>Agaricomycetidae</taxon>
        <taxon>Agaricales</taxon>
        <taxon>Agaricineae</taxon>
        <taxon>Bolbitiaceae</taxon>
        <taxon>Cyclocybe</taxon>
    </lineage>
</organism>
<dbReference type="GO" id="GO:0005829">
    <property type="term" value="C:cytosol"/>
    <property type="evidence" value="ECO:0007669"/>
    <property type="project" value="TreeGrafter"/>
</dbReference>
<dbReference type="GO" id="GO:0010467">
    <property type="term" value="P:gene expression"/>
    <property type="evidence" value="ECO:0007669"/>
    <property type="project" value="UniProtKB-ARBA"/>
</dbReference>
<feature type="region of interest" description="Disordered" evidence="11">
    <location>
        <begin position="136"/>
        <end position="156"/>
    </location>
</feature>
<comment type="caution">
    <text evidence="15">The sequence shown here is derived from an EMBL/GenBank/DDBJ whole genome shotgun (WGS) entry which is preliminary data.</text>
</comment>
<dbReference type="PROSITE" id="PS51195">
    <property type="entry name" value="Q_MOTIF"/>
    <property type="match status" value="1"/>
</dbReference>
<evidence type="ECO:0000259" key="13">
    <source>
        <dbReference type="PROSITE" id="PS51194"/>
    </source>
</evidence>